<evidence type="ECO:0000259" key="8">
    <source>
        <dbReference type="Pfam" id="PF01545"/>
    </source>
</evidence>
<evidence type="ECO:0000313" key="10">
    <source>
        <dbReference type="WBParaSite" id="SSTP_0001047400.1"/>
    </source>
</evidence>
<keyword evidence="6 7" id="KW-0472">Membrane</keyword>
<evidence type="ECO:0000256" key="3">
    <source>
        <dbReference type="ARBA" id="ARBA00022448"/>
    </source>
</evidence>
<dbReference type="Pfam" id="PF01545">
    <property type="entry name" value="Cation_efflux"/>
    <property type="match status" value="1"/>
</dbReference>
<evidence type="ECO:0000256" key="6">
    <source>
        <dbReference type="ARBA" id="ARBA00023136"/>
    </source>
</evidence>
<feature type="domain" description="Cation efflux protein transmembrane" evidence="8">
    <location>
        <begin position="93"/>
        <end position="280"/>
    </location>
</feature>
<feature type="transmembrane region" description="Helical" evidence="7">
    <location>
        <begin position="259"/>
        <end position="283"/>
    </location>
</feature>
<feature type="transmembrane region" description="Helical" evidence="7">
    <location>
        <begin position="158"/>
        <end position="184"/>
    </location>
</feature>
<dbReference type="GO" id="GO:0008324">
    <property type="term" value="F:monoatomic cation transmembrane transporter activity"/>
    <property type="evidence" value="ECO:0007669"/>
    <property type="project" value="InterPro"/>
</dbReference>
<protein>
    <submittedName>
        <fullName evidence="11">Cation efflux protein cytoplasmic domain-containing protein</fullName>
    </submittedName>
    <submittedName>
        <fullName evidence="10">ZT_dimer domain-containing protein</fullName>
    </submittedName>
</protein>
<dbReference type="InterPro" id="IPR036837">
    <property type="entry name" value="Cation_efflux_CTD_sf"/>
</dbReference>
<evidence type="ECO:0000256" key="1">
    <source>
        <dbReference type="ARBA" id="ARBA00004141"/>
    </source>
</evidence>
<accession>A0A0K0ELY6</accession>
<dbReference type="InterPro" id="IPR002524">
    <property type="entry name" value="Cation_efflux"/>
</dbReference>
<dbReference type="WBParaSite" id="TCONS_00001787.p1">
    <property type="protein sequence ID" value="TCONS_00001787.p1"/>
    <property type="gene ID" value="XLOC_001680"/>
</dbReference>
<dbReference type="InterPro" id="IPR050291">
    <property type="entry name" value="CDF_Transporter"/>
</dbReference>
<reference evidence="10" key="1">
    <citation type="submission" date="2015-08" db="UniProtKB">
        <authorList>
            <consortium name="WormBaseParasite"/>
        </authorList>
    </citation>
    <scope>IDENTIFICATION</scope>
</reference>
<dbReference type="InterPro" id="IPR027469">
    <property type="entry name" value="Cation_efflux_TMD_sf"/>
</dbReference>
<evidence type="ECO:0000256" key="5">
    <source>
        <dbReference type="ARBA" id="ARBA00022989"/>
    </source>
</evidence>
<dbReference type="GO" id="GO:0016020">
    <property type="term" value="C:membrane"/>
    <property type="evidence" value="ECO:0007669"/>
    <property type="project" value="UniProtKB-SubCell"/>
</dbReference>
<dbReference type="SUPFAM" id="SSF161111">
    <property type="entry name" value="Cation efflux protein transmembrane domain-like"/>
    <property type="match status" value="1"/>
</dbReference>
<organism evidence="10">
    <name type="scientific">Strongyloides stercoralis</name>
    <name type="common">Threadworm</name>
    <dbReference type="NCBI Taxonomy" id="6248"/>
    <lineage>
        <taxon>Eukaryota</taxon>
        <taxon>Metazoa</taxon>
        <taxon>Ecdysozoa</taxon>
        <taxon>Nematoda</taxon>
        <taxon>Chromadorea</taxon>
        <taxon>Rhabditida</taxon>
        <taxon>Tylenchina</taxon>
        <taxon>Panagrolaimomorpha</taxon>
        <taxon>Strongyloidoidea</taxon>
        <taxon>Strongyloididae</taxon>
        <taxon>Strongyloides</taxon>
    </lineage>
</organism>
<evidence type="ECO:0000313" key="9">
    <source>
        <dbReference type="Proteomes" id="UP000035681"/>
    </source>
</evidence>
<dbReference type="PANTHER" id="PTHR43840:SF17">
    <property type="entry name" value="CATION EFFLUX PROTEIN CYTOPLASMIC DOMAIN-CONTAINING PROTEIN"/>
    <property type="match status" value="1"/>
</dbReference>
<comment type="similarity">
    <text evidence="2">Belongs to the cation diffusion facilitator (CDF) transporter (TC 2.A.4) family. SLC30A subfamily.</text>
</comment>
<dbReference type="NCBIfam" id="TIGR01297">
    <property type="entry name" value="CDF"/>
    <property type="match status" value="1"/>
</dbReference>
<feature type="transmembrane region" description="Helical" evidence="7">
    <location>
        <begin position="196"/>
        <end position="213"/>
    </location>
</feature>
<keyword evidence="3" id="KW-0813">Transport</keyword>
<evidence type="ECO:0000256" key="2">
    <source>
        <dbReference type="ARBA" id="ARBA00008873"/>
    </source>
</evidence>
<keyword evidence="4 7" id="KW-0812">Transmembrane</keyword>
<dbReference type="Proteomes" id="UP000035681">
    <property type="component" value="Unplaced"/>
</dbReference>
<dbReference type="STRING" id="6248.A0A0K0ELY6"/>
<evidence type="ECO:0000256" key="7">
    <source>
        <dbReference type="SAM" id="Phobius"/>
    </source>
</evidence>
<evidence type="ECO:0000256" key="4">
    <source>
        <dbReference type="ARBA" id="ARBA00022692"/>
    </source>
</evidence>
<dbReference type="WBParaSite" id="SSTP_0001047400.1">
    <property type="protein sequence ID" value="SSTP_0001047400.1"/>
    <property type="gene ID" value="SSTP_0001047400"/>
</dbReference>
<dbReference type="FunFam" id="1.20.1510.10:FF:000005">
    <property type="entry name" value="Putative Cation diffusion facilitator 1"/>
    <property type="match status" value="1"/>
</dbReference>
<sequence length="365" mass="42262">MDKNNITNECSLQLLKSKYTEKKIYSSYFNILKINKYQKKDVLAYYEKELRLLKIFQEDLYITHLSNNNNKMKNKDNYNDNLNRQTYIILSRTSLIINVVRLIVNLIASFTSGSYSVISTLLDSFLDLTIGGIIHYANHAIENTNKLLYPRGRERLEILCGIICAVIMSIANCIMILNSIKVIFTGYKNILNVDTMTILILLFGVICKFLLLLGCRRINTPSSRVLSVDLKSDILTNIVAITGAYIGTNYWIYADPIGAILVCSWIVYSWYTSLIEQIPLIVGGQLKQEQYNRVVHLSINHDRRIKYLDHILVYYIGVKAQVEIYIIMDEKLTLKDTHTIIKELKHKLNMLDFVERVFIHCDYKS</sequence>
<dbReference type="Gene3D" id="1.20.1510.10">
    <property type="entry name" value="Cation efflux protein transmembrane domain"/>
    <property type="match status" value="1"/>
</dbReference>
<feature type="transmembrane region" description="Helical" evidence="7">
    <location>
        <begin position="87"/>
        <end position="108"/>
    </location>
</feature>
<dbReference type="InterPro" id="IPR058533">
    <property type="entry name" value="Cation_efflux_TM"/>
</dbReference>
<dbReference type="SUPFAM" id="SSF160240">
    <property type="entry name" value="Cation efflux protein cytoplasmic domain-like"/>
    <property type="match status" value="1"/>
</dbReference>
<dbReference type="PANTHER" id="PTHR43840">
    <property type="entry name" value="MITOCHONDRIAL METAL TRANSPORTER 1-RELATED"/>
    <property type="match status" value="1"/>
</dbReference>
<feature type="transmembrane region" description="Helical" evidence="7">
    <location>
        <begin position="114"/>
        <end position="137"/>
    </location>
</feature>
<name>A0A0K0ELY6_STRER</name>
<evidence type="ECO:0000313" key="11">
    <source>
        <dbReference type="WBParaSite" id="TCONS_00001787.p1"/>
    </source>
</evidence>
<comment type="subcellular location">
    <subcellularLocation>
        <location evidence="1">Membrane</location>
        <topology evidence="1">Multi-pass membrane protein</topology>
    </subcellularLocation>
</comment>
<dbReference type="Gene3D" id="3.30.70.1350">
    <property type="entry name" value="Cation efflux protein, cytoplasmic domain"/>
    <property type="match status" value="1"/>
</dbReference>
<dbReference type="AlphaFoldDB" id="A0A0K0ELY6"/>
<keyword evidence="5 7" id="KW-1133">Transmembrane helix</keyword>
<proteinExistence type="inferred from homology"/>
<keyword evidence="9" id="KW-1185">Reference proteome</keyword>